<dbReference type="InterPro" id="IPR002641">
    <property type="entry name" value="PNPLA_dom"/>
</dbReference>
<evidence type="ECO:0000256" key="1">
    <source>
        <dbReference type="ARBA" id="ARBA00022801"/>
    </source>
</evidence>
<keyword evidence="7" id="KW-1185">Reference proteome</keyword>
<dbReference type="PROSITE" id="PS51635">
    <property type="entry name" value="PNPLA"/>
    <property type="match status" value="1"/>
</dbReference>
<comment type="caution">
    <text evidence="4">Lacks conserved residue(s) required for the propagation of feature annotation.</text>
</comment>
<feature type="active site" description="Nucleophile" evidence="4">
    <location>
        <position position="39"/>
    </location>
</feature>
<feature type="short sequence motif" description="GXSXG" evidence="4">
    <location>
        <begin position="37"/>
        <end position="41"/>
    </location>
</feature>
<dbReference type="Proteomes" id="UP000681610">
    <property type="component" value="Unassembled WGS sequence"/>
</dbReference>
<dbReference type="PANTHER" id="PTHR14226">
    <property type="entry name" value="NEUROPATHY TARGET ESTERASE/SWISS CHEESE D.MELANOGASTER"/>
    <property type="match status" value="1"/>
</dbReference>
<feature type="short sequence motif" description="DGA/G" evidence="4">
    <location>
        <begin position="151"/>
        <end position="153"/>
    </location>
</feature>
<keyword evidence="1 4" id="KW-0378">Hydrolase</keyword>
<evidence type="ECO:0000256" key="2">
    <source>
        <dbReference type="ARBA" id="ARBA00022963"/>
    </source>
</evidence>
<dbReference type="InterPro" id="IPR016035">
    <property type="entry name" value="Acyl_Trfase/lysoPLipase"/>
</dbReference>
<dbReference type="EMBL" id="JAGDYP010000001">
    <property type="protein sequence ID" value="MBO1883224.1"/>
    <property type="molecule type" value="Genomic_DNA"/>
</dbReference>
<dbReference type="CDD" id="cd07205">
    <property type="entry name" value="Pat_PNPLA6_PNPLA7_NTE1_like"/>
    <property type="match status" value="1"/>
</dbReference>
<evidence type="ECO:0000256" key="4">
    <source>
        <dbReference type="PROSITE-ProRule" id="PRU01161"/>
    </source>
</evidence>
<dbReference type="InterPro" id="IPR050301">
    <property type="entry name" value="NTE"/>
</dbReference>
<keyword evidence="2 4" id="KW-0442">Lipid degradation</keyword>
<proteinExistence type="predicted"/>
<evidence type="ECO:0000256" key="3">
    <source>
        <dbReference type="ARBA" id="ARBA00023098"/>
    </source>
</evidence>
<gene>
    <name evidence="6" type="ORF">J4N46_02030</name>
</gene>
<dbReference type="Gene3D" id="3.40.1090.10">
    <property type="entry name" value="Cytosolic phospholipase A2 catalytic domain"/>
    <property type="match status" value="1"/>
</dbReference>
<accession>A0ABS3PV79</accession>
<feature type="domain" description="PNPLA" evidence="5">
    <location>
        <begin position="6"/>
        <end position="164"/>
    </location>
</feature>
<keyword evidence="3 4" id="KW-0443">Lipid metabolism</keyword>
<sequence length="254" mass="28335">MKKLGLVFSGGGVRALAHAGLLKALEEQGIRPAAISGTSGGALVGGLYASGVTPDEMLEFFRKTPVFKWSMVTFKKIGLMDSAKYTKFFEKHFKYRTFEELNIPLAVAATNLLTGKVQYFNKGELIQPLIASSALPPYFSPVRIDKGLYSDGGILDNFPIEPIKNLCEVVIGSFINPLEPIGEDELKNSLQLLQRIYNIAMDGNYTRKFKKSDYVFFHNLSNINVLDTKMLENAFQYGYEQGIEKIETIKQLVN</sequence>
<evidence type="ECO:0000313" key="6">
    <source>
        <dbReference type="EMBL" id="MBO1883224.1"/>
    </source>
</evidence>
<reference evidence="6 7" key="1">
    <citation type="submission" date="2021-03" db="EMBL/GenBank/DDBJ databases">
        <title>Isolation and description of Capnocytophaga bilenii sp. nov., a novel Capnocytophaga species, isolated from a gingivitis subject.</title>
        <authorList>
            <person name="Antezack A."/>
            <person name="Monnet-Corti V."/>
            <person name="La Scola B."/>
        </authorList>
    </citation>
    <scope>NUCLEOTIDE SEQUENCE [LARGE SCALE GENOMIC DNA]</scope>
    <source>
        <strain evidence="6 7">Marseille-Q4570</strain>
    </source>
</reference>
<dbReference type="PANTHER" id="PTHR14226:SF29">
    <property type="entry name" value="NEUROPATHY TARGET ESTERASE SWS"/>
    <property type="match status" value="1"/>
</dbReference>
<evidence type="ECO:0000259" key="5">
    <source>
        <dbReference type="PROSITE" id="PS51635"/>
    </source>
</evidence>
<dbReference type="RefSeq" id="WP_208057910.1">
    <property type="nucleotide sequence ID" value="NZ_JAGDYP010000001.1"/>
</dbReference>
<evidence type="ECO:0000313" key="7">
    <source>
        <dbReference type="Proteomes" id="UP000681610"/>
    </source>
</evidence>
<feature type="active site" description="Proton acceptor" evidence="4">
    <location>
        <position position="151"/>
    </location>
</feature>
<dbReference type="SUPFAM" id="SSF52151">
    <property type="entry name" value="FabD/lysophospholipase-like"/>
    <property type="match status" value="1"/>
</dbReference>
<organism evidence="6 7">
    <name type="scientific">Capnocytophaga bilenii</name>
    <dbReference type="NCBI Taxonomy" id="2819369"/>
    <lineage>
        <taxon>Bacteria</taxon>
        <taxon>Pseudomonadati</taxon>
        <taxon>Bacteroidota</taxon>
        <taxon>Flavobacteriia</taxon>
        <taxon>Flavobacteriales</taxon>
        <taxon>Flavobacteriaceae</taxon>
        <taxon>Capnocytophaga</taxon>
    </lineage>
</organism>
<dbReference type="Pfam" id="PF01734">
    <property type="entry name" value="Patatin"/>
    <property type="match status" value="1"/>
</dbReference>
<comment type="caution">
    <text evidence="6">The sequence shown here is derived from an EMBL/GenBank/DDBJ whole genome shotgun (WGS) entry which is preliminary data.</text>
</comment>
<protein>
    <submittedName>
        <fullName evidence="6">Patatin-like phospholipase family protein</fullName>
    </submittedName>
</protein>
<name>A0ABS3PV79_9FLAO</name>